<dbReference type="GO" id="GO:0006457">
    <property type="term" value="P:protein folding"/>
    <property type="evidence" value="ECO:0007669"/>
    <property type="project" value="InterPro"/>
</dbReference>
<reference evidence="6 7" key="1">
    <citation type="journal article" date="2020" name="Biotechnol. Biofuels">
        <title>New insights from the biogas microbiome by comprehensive genome-resolved metagenomics of nearly 1600 species originating from multiple anaerobic digesters.</title>
        <authorList>
            <person name="Campanaro S."/>
            <person name="Treu L."/>
            <person name="Rodriguez-R L.M."/>
            <person name="Kovalovszki A."/>
            <person name="Ziels R.M."/>
            <person name="Maus I."/>
            <person name="Zhu X."/>
            <person name="Kougias P.G."/>
            <person name="Basile A."/>
            <person name="Luo G."/>
            <person name="Schluter A."/>
            <person name="Konstantinidis K.T."/>
            <person name="Angelidaki I."/>
        </authorList>
    </citation>
    <scope>NUCLEOTIDE SEQUENCE [LARGE SCALE GENOMIC DNA]</scope>
    <source>
        <strain evidence="6">AS19jrsBPTG_9</strain>
    </source>
</reference>
<comment type="similarity">
    <text evidence="3">Belongs to the cyclophilin-type PPIase family.</text>
</comment>
<proteinExistence type="inferred from homology"/>
<comment type="function">
    <text evidence="3">PPIases accelerate the folding of proteins. It catalyzes the cis-trans isomerization of proline imidic peptide bonds in oligopeptides.</text>
</comment>
<dbReference type="EMBL" id="JAAZIL010000042">
    <property type="protein sequence ID" value="NLZ24425.1"/>
    <property type="molecule type" value="Genomic_DNA"/>
</dbReference>
<evidence type="ECO:0000256" key="4">
    <source>
        <dbReference type="SAM" id="Phobius"/>
    </source>
</evidence>
<sequence length="208" mass="23470">MGKLKESLNENKKFLLLAAGLLVISSLIFVFLNTGLITPSSILFQEEKSYKKPGNVIEEGKDYKIVISTTYGDIYIDLYEDRAPENVNSLLFLIGERYYEGLTFHRVIKNFLVQTGDRKGDGSGYPGYIVKLENLESFSDYDVGMANASQFFVVLPGFDRERIDGEYSLVGRVTGGFVVLESIEKAEVDRNYRPVNDVVVKSIQIHEK</sequence>
<dbReference type="Gene3D" id="2.40.100.10">
    <property type="entry name" value="Cyclophilin-like"/>
    <property type="match status" value="1"/>
</dbReference>
<feature type="transmembrane region" description="Helical" evidence="4">
    <location>
        <begin position="14"/>
        <end position="32"/>
    </location>
</feature>
<dbReference type="PROSITE" id="PS50072">
    <property type="entry name" value="CSA_PPIASE_2"/>
    <property type="match status" value="1"/>
</dbReference>
<protein>
    <recommendedName>
        <fullName evidence="3">Peptidyl-prolyl cis-trans isomerase</fullName>
        <shortName evidence="3">PPIase</shortName>
        <ecNumber evidence="3">5.2.1.8</ecNumber>
    </recommendedName>
</protein>
<dbReference type="InterPro" id="IPR020892">
    <property type="entry name" value="Cyclophilin-type_PPIase_CS"/>
</dbReference>
<evidence type="ECO:0000313" key="6">
    <source>
        <dbReference type="EMBL" id="NLZ24425.1"/>
    </source>
</evidence>
<gene>
    <name evidence="6" type="ORF">GX888_01595</name>
</gene>
<keyword evidence="4" id="KW-1133">Transmembrane helix</keyword>
<dbReference type="InterPro" id="IPR044666">
    <property type="entry name" value="Cyclophilin_A-like"/>
</dbReference>
<dbReference type="PROSITE" id="PS00170">
    <property type="entry name" value="CSA_PPIASE_1"/>
    <property type="match status" value="1"/>
</dbReference>
<comment type="caution">
    <text evidence="6">The sequence shown here is derived from an EMBL/GenBank/DDBJ whole genome shotgun (WGS) entry which is preliminary data.</text>
</comment>
<evidence type="ECO:0000256" key="3">
    <source>
        <dbReference type="RuleBase" id="RU363019"/>
    </source>
</evidence>
<dbReference type="InterPro" id="IPR002130">
    <property type="entry name" value="Cyclophilin-type_PPIase_dom"/>
</dbReference>
<dbReference type="PANTHER" id="PTHR45625">
    <property type="entry name" value="PEPTIDYL-PROLYL CIS-TRANS ISOMERASE-RELATED"/>
    <property type="match status" value="1"/>
</dbReference>
<dbReference type="PANTHER" id="PTHR45625:SF4">
    <property type="entry name" value="PEPTIDYLPROLYL ISOMERASE DOMAIN AND WD REPEAT-CONTAINING PROTEIN 1"/>
    <property type="match status" value="1"/>
</dbReference>
<dbReference type="GO" id="GO:0003755">
    <property type="term" value="F:peptidyl-prolyl cis-trans isomerase activity"/>
    <property type="evidence" value="ECO:0007669"/>
    <property type="project" value="UniProtKB-UniRule"/>
</dbReference>
<keyword evidence="4" id="KW-0472">Membrane</keyword>
<evidence type="ECO:0000256" key="1">
    <source>
        <dbReference type="ARBA" id="ARBA00023110"/>
    </source>
</evidence>
<keyword evidence="4" id="KW-0812">Transmembrane</keyword>
<dbReference type="Pfam" id="PF00160">
    <property type="entry name" value="Pro_isomerase"/>
    <property type="match status" value="1"/>
</dbReference>
<evidence type="ECO:0000256" key="2">
    <source>
        <dbReference type="ARBA" id="ARBA00023235"/>
    </source>
</evidence>
<feature type="domain" description="PPIase cyclophilin-type" evidence="5">
    <location>
        <begin position="72"/>
        <end position="205"/>
    </location>
</feature>
<dbReference type="AlphaFoldDB" id="A0A847VDE6"/>
<organism evidence="6 7">
    <name type="scientific">Candidatus Dojkabacteria bacterium</name>
    <dbReference type="NCBI Taxonomy" id="2099670"/>
    <lineage>
        <taxon>Bacteria</taxon>
        <taxon>Candidatus Dojkabacteria</taxon>
    </lineage>
</organism>
<comment type="catalytic activity">
    <reaction evidence="3">
        <text>[protein]-peptidylproline (omega=180) = [protein]-peptidylproline (omega=0)</text>
        <dbReference type="Rhea" id="RHEA:16237"/>
        <dbReference type="Rhea" id="RHEA-COMP:10747"/>
        <dbReference type="Rhea" id="RHEA-COMP:10748"/>
        <dbReference type="ChEBI" id="CHEBI:83833"/>
        <dbReference type="ChEBI" id="CHEBI:83834"/>
        <dbReference type="EC" id="5.2.1.8"/>
    </reaction>
</comment>
<dbReference type="SUPFAM" id="SSF50891">
    <property type="entry name" value="Cyclophilin-like"/>
    <property type="match status" value="1"/>
</dbReference>
<keyword evidence="1 3" id="KW-0697">Rotamase</keyword>
<dbReference type="Proteomes" id="UP000564033">
    <property type="component" value="Unassembled WGS sequence"/>
</dbReference>
<dbReference type="InterPro" id="IPR029000">
    <property type="entry name" value="Cyclophilin-like_dom_sf"/>
</dbReference>
<dbReference type="EC" id="5.2.1.8" evidence="3"/>
<evidence type="ECO:0000259" key="5">
    <source>
        <dbReference type="PROSITE" id="PS50072"/>
    </source>
</evidence>
<accession>A0A847VDE6</accession>
<name>A0A847VDE6_9BACT</name>
<keyword evidence="2 3" id="KW-0413">Isomerase</keyword>
<evidence type="ECO:0000313" key="7">
    <source>
        <dbReference type="Proteomes" id="UP000564033"/>
    </source>
</evidence>
<dbReference type="PRINTS" id="PR00153">
    <property type="entry name" value="CSAPPISMRASE"/>
</dbReference>